<evidence type="ECO:0000313" key="3">
    <source>
        <dbReference type="RefSeq" id="XP_022640182.1"/>
    </source>
</evidence>
<dbReference type="OrthoDB" id="10646139at2759"/>
<gene>
    <name evidence="3" type="primary">LOC111242131</name>
</gene>
<dbReference type="AlphaFoldDB" id="A0A3Q0FCT5"/>
<protein>
    <submittedName>
        <fullName evidence="3">Uncharacterized protein LOC111242131</fullName>
    </submittedName>
</protein>
<proteinExistence type="predicted"/>
<organism evidence="2 3">
    <name type="scientific">Vigna radiata var. radiata</name>
    <name type="common">Mung bean</name>
    <name type="synonym">Phaseolus aureus</name>
    <dbReference type="NCBI Taxonomy" id="3916"/>
    <lineage>
        <taxon>Eukaryota</taxon>
        <taxon>Viridiplantae</taxon>
        <taxon>Streptophyta</taxon>
        <taxon>Embryophyta</taxon>
        <taxon>Tracheophyta</taxon>
        <taxon>Spermatophyta</taxon>
        <taxon>Magnoliopsida</taxon>
        <taxon>eudicotyledons</taxon>
        <taxon>Gunneridae</taxon>
        <taxon>Pentapetalae</taxon>
        <taxon>rosids</taxon>
        <taxon>fabids</taxon>
        <taxon>Fabales</taxon>
        <taxon>Fabaceae</taxon>
        <taxon>Papilionoideae</taxon>
        <taxon>50 kb inversion clade</taxon>
        <taxon>NPAAA clade</taxon>
        <taxon>indigoferoid/millettioid clade</taxon>
        <taxon>Phaseoleae</taxon>
        <taxon>Vigna</taxon>
    </lineage>
</organism>
<dbReference type="KEGG" id="vra:111242131"/>
<dbReference type="GeneID" id="111242131"/>
<feature type="region of interest" description="Disordered" evidence="1">
    <location>
        <begin position="86"/>
        <end position="107"/>
    </location>
</feature>
<keyword evidence="2" id="KW-1185">Reference proteome</keyword>
<evidence type="ECO:0000256" key="1">
    <source>
        <dbReference type="SAM" id="MobiDB-lite"/>
    </source>
</evidence>
<dbReference type="Proteomes" id="UP000087766">
    <property type="component" value="Chromosome 7"/>
</dbReference>
<sequence length="131" mass="15233">MGSFDKHGSSSCKLKKGKGTTNVYVDGCIYMLQVWFCENFISPQGSIEKFPRILHWMNIHLGDNFVKGVMETGVVHHDVDFGIMKDKKVEKDDQPRPKMKEDKPSTKKLLKRKRREFYAYCRRPTKSGCRT</sequence>
<feature type="compositionally biased region" description="Basic and acidic residues" evidence="1">
    <location>
        <begin position="86"/>
        <end position="105"/>
    </location>
</feature>
<reference evidence="2" key="1">
    <citation type="journal article" date="2014" name="Nat. Commun.">
        <title>Genome sequence of mungbean and insights into evolution within Vigna species.</title>
        <authorList>
            <person name="Kang Y.J."/>
            <person name="Kim S.K."/>
            <person name="Kim M.Y."/>
            <person name="Lestari P."/>
            <person name="Kim K.H."/>
            <person name="Ha B.K."/>
            <person name="Jun T.H."/>
            <person name="Hwang W.J."/>
            <person name="Lee T."/>
            <person name="Lee J."/>
            <person name="Shim S."/>
            <person name="Yoon M.Y."/>
            <person name="Jang Y.E."/>
            <person name="Han K.S."/>
            <person name="Taeprayoon P."/>
            <person name="Yoon N."/>
            <person name="Somta P."/>
            <person name="Tanya P."/>
            <person name="Kim K.S."/>
            <person name="Gwag J.G."/>
            <person name="Moon J.K."/>
            <person name="Lee Y.H."/>
            <person name="Park B.S."/>
            <person name="Bombarely A."/>
            <person name="Doyle J.J."/>
            <person name="Jackson S.A."/>
            <person name="Schafleitner R."/>
            <person name="Srinives P."/>
            <person name="Varshney R.K."/>
            <person name="Lee S.H."/>
        </authorList>
    </citation>
    <scope>NUCLEOTIDE SEQUENCE [LARGE SCALE GENOMIC DNA]</scope>
    <source>
        <strain evidence="2">cv. VC1973A</strain>
    </source>
</reference>
<accession>A0A3Q0FCT5</accession>
<dbReference type="RefSeq" id="XP_022640182.1">
    <property type="nucleotide sequence ID" value="XM_022784461.1"/>
</dbReference>
<reference evidence="3" key="2">
    <citation type="submission" date="2025-08" db="UniProtKB">
        <authorList>
            <consortium name="RefSeq"/>
        </authorList>
    </citation>
    <scope>IDENTIFICATION</scope>
    <source>
        <tissue evidence="3">Leaf</tissue>
    </source>
</reference>
<evidence type="ECO:0000313" key="2">
    <source>
        <dbReference type="Proteomes" id="UP000087766"/>
    </source>
</evidence>
<name>A0A3Q0FCT5_VIGRR</name>